<keyword evidence="2" id="KW-1185">Reference proteome</keyword>
<evidence type="ECO:0000313" key="1">
    <source>
        <dbReference type="EMBL" id="ALT58123.1"/>
    </source>
</evidence>
<reference evidence="1 2" key="1">
    <citation type="submission" date="2015-11" db="EMBL/GenBank/DDBJ databases">
        <title>Genomic identification of Escherichia phage JMPW2.</title>
        <authorList>
            <person name="Wang J."/>
            <person name="Lu S."/>
            <person name="Shen M."/>
            <person name="Zhu H."/>
            <person name="Le S."/>
            <person name="Li G."/>
            <person name="Tan Y."/>
            <person name="Zhao X."/>
            <person name="Shen W."/>
            <person name="Guo K."/>
            <person name="Yang Y."/>
            <person name="Li S."/>
            <person name="Li M."/>
            <person name="Zhu J."/>
            <person name="Rao X."/>
            <person name="Hu F."/>
        </authorList>
    </citation>
    <scope>NUCLEOTIDE SEQUENCE [LARGE SCALE GENOMIC DNA]</scope>
</reference>
<dbReference type="OrthoDB" id="16376at10239"/>
<proteinExistence type="predicted"/>
<dbReference type="Proteomes" id="UP000225226">
    <property type="component" value="Segment"/>
</dbReference>
<gene>
    <name evidence="1" type="ORF">JMPW2_001</name>
</gene>
<dbReference type="EMBL" id="KU194205">
    <property type="protein sequence ID" value="ALT58123.1"/>
    <property type="molecule type" value="Genomic_DNA"/>
</dbReference>
<name>A0A0U3CPN0_9CAUD</name>
<sequence length="204" mass="22624">MLIMVYIETKEKAMSSYQSDAVQAAIKAAYEKAGVTVEQRPEAKVTDVIRAACDQLYGDGENTEFTFDANKMAEAAARKSMPDADEHDVAKGAESWLLGKTDEINEKFKSSFITPIVSRHFSKIGKSVKVSVTMNDEKLRVVTISVSDEEVPVKKRRSRKKVSLADCLDSFVPDVDDLEKGDVTVSTVRDLVRQMKAHIEKCGL</sequence>
<protein>
    <submittedName>
        <fullName evidence="1">Uncharacterized protein</fullName>
    </submittedName>
</protein>
<organism evidence="1 2">
    <name type="scientific">Escherichia phage JMPW2</name>
    <dbReference type="NCBI Taxonomy" id="1772218"/>
    <lineage>
        <taxon>Viruses</taxon>
        <taxon>Duplodnaviria</taxon>
        <taxon>Heunggongvirae</taxon>
        <taxon>Uroviricota</taxon>
        <taxon>Caudoviricetes</taxon>
        <taxon>Drexlerviridae</taxon>
        <taxon>Tunavirinae</taxon>
        <taxon>Tunavirus</taxon>
        <taxon>Tunavirus JMPW2</taxon>
    </lineage>
</organism>
<evidence type="ECO:0000313" key="2">
    <source>
        <dbReference type="Proteomes" id="UP000225226"/>
    </source>
</evidence>
<accession>A0A0U3CPN0</accession>